<dbReference type="EMBL" id="JNCF01000005">
    <property type="protein sequence ID" value="KGP64113.1"/>
    <property type="molecule type" value="Genomic_DNA"/>
</dbReference>
<name>A0A0A2T9L2_9GAMM</name>
<protein>
    <submittedName>
        <fullName evidence="1">Uncharacterized protein</fullName>
    </submittedName>
</protein>
<gene>
    <name evidence="1" type="ORF">EP47_08190</name>
</gene>
<proteinExistence type="predicted"/>
<accession>A0A0A2T9L2</accession>
<dbReference type="AlphaFoldDB" id="A0A0A2T9L2"/>
<reference evidence="1 2" key="1">
    <citation type="submission" date="2014-05" db="EMBL/GenBank/DDBJ databases">
        <authorList>
            <person name="Rizzardi K."/>
            <person name="Winiecka-Krusnell J."/>
            <person name="Ramliden M."/>
            <person name="Alm E."/>
            <person name="Andersson S."/>
            <person name="Byfors S."/>
        </authorList>
    </citation>
    <scope>NUCLEOTIDE SEQUENCE [LARGE SCALE GENOMIC DNA]</scope>
    <source>
        <strain evidence="1 2">LEGN</strain>
    </source>
</reference>
<comment type="caution">
    <text evidence="1">The sequence shown here is derived from an EMBL/GenBank/DDBJ whole genome shotgun (WGS) entry which is preliminary data.</text>
</comment>
<dbReference type="Proteomes" id="UP000054422">
    <property type="component" value="Unassembled WGS sequence"/>
</dbReference>
<evidence type="ECO:0000313" key="2">
    <source>
        <dbReference type="Proteomes" id="UP000054422"/>
    </source>
</evidence>
<keyword evidence="2" id="KW-1185">Reference proteome</keyword>
<evidence type="ECO:0000313" key="1">
    <source>
        <dbReference type="EMBL" id="KGP64113.1"/>
    </source>
</evidence>
<dbReference type="RefSeq" id="WP_035887258.1">
    <property type="nucleotide sequence ID" value="NZ_JNCF01000005.1"/>
</dbReference>
<organism evidence="1 2">
    <name type="scientific">Legionella norrlandica</name>
    <dbReference type="NCBI Taxonomy" id="1498499"/>
    <lineage>
        <taxon>Bacteria</taxon>
        <taxon>Pseudomonadati</taxon>
        <taxon>Pseudomonadota</taxon>
        <taxon>Gammaproteobacteria</taxon>
        <taxon>Legionellales</taxon>
        <taxon>Legionellaceae</taxon>
        <taxon>Legionella</taxon>
    </lineage>
</organism>
<sequence>MSIERYIAALQASTVDSADSVLITIHIIEHELGHSQELDLVKQAFAQNDYKHVFDLIESLINPTLQEKNEEVFELICEKIATSFEHDNPHKNWSRRYFDTRLSQELWNIQNANYFSSIEKLAALMVEKNRQFTPSTQIKSLDEAESVIKLVRDFGEKTHEINALMVNYAQ</sequence>